<proteinExistence type="inferred from homology"/>
<evidence type="ECO:0000256" key="3">
    <source>
        <dbReference type="RuleBase" id="RU003457"/>
    </source>
</evidence>
<reference evidence="6 7" key="1">
    <citation type="submission" date="2016-10" db="EMBL/GenBank/DDBJ databases">
        <authorList>
            <person name="de Groot N.N."/>
        </authorList>
    </citation>
    <scope>NUCLEOTIDE SEQUENCE [LARGE SCALE GENOMIC DNA]</scope>
    <source>
        <strain evidence="6 7">DSM 22007</strain>
    </source>
</reference>
<keyword evidence="2" id="KW-0408">Iron</keyword>
<keyword evidence="2" id="KW-0479">Metal-binding</keyword>
<dbReference type="PANTHER" id="PTHR13903:SF8">
    <property type="entry name" value="PIRIN"/>
    <property type="match status" value="1"/>
</dbReference>
<dbReference type="InterPro" id="IPR003829">
    <property type="entry name" value="Pirin_N_dom"/>
</dbReference>
<dbReference type="PIRSF" id="PIRSF006232">
    <property type="entry name" value="Pirin"/>
    <property type="match status" value="1"/>
</dbReference>
<dbReference type="SUPFAM" id="SSF51182">
    <property type="entry name" value="RmlC-like cupins"/>
    <property type="match status" value="1"/>
</dbReference>
<dbReference type="Pfam" id="PF05726">
    <property type="entry name" value="Pirin_C"/>
    <property type="match status" value="1"/>
</dbReference>
<comment type="similarity">
    <text evidence="1 3">Belongs to the pirin family.</text>
</comment>
<dbReference type="Proteomes" id="UP000198634">
    <property type="component" value="Unassembled WGS sequence"/>
</dbReference>
<dbReference type="Pfam" id="PF02678">
    <property type="entry name" value="Pirin"/>
    <property type="match status" value="1"/>
</dbReference>
<feature type="domain" description="Pirin N-terminal" evidence="4">
    <location>
        <begin position="34"/>
        <end position="139"/>
    </location>
</feature>
<feature type="binding site" evidence="2">
    <location>
        <position position="119"/>
    </location>
    <ligand>
        <name>Fe cation</name>
        <dbReference type="ChEBI" id="CHEBI:24875"/>
    </ligand>
</feature>
<keyword evidence="7" id="KW-1185">Reference proteome</keyword>
<organism evidence="6 7">
    <name type="scientific">Thalassovita taeanensis</name>
    <dbReference type="NCBI Taxonomy" id="657014"/>
    <lineage>
        <taxon>Bacteria</taxon>
        <taxon>Pseudomonadati</taxon>
        <taxon>Pseudomonadota</taxon>
        <taxon>Alphaproteobacteria</taxon>
        <taxon>Rhodobacterales</taxon>
        <taxon>Roseobacteraceae</taxon>
        <taxon>Thalassovita</taxon>
    </lineage>
</organism>
<name>A0A1H8YRY9_9RHOB</name>
<dbReference type="InterPro" id="IPR011051">
    <property type="entry name" value="RmlC_Cupin_sf"/>
</dbReference>
<evidence type="ECO:0000259" key="5">
    <source>
        <dbReference type="Pfam" id="PF05726"/>
    </source>
</evidence>
<feature type="binding site" evidence="2">
    <location>
        <position position="75"/>
    </location>
    <ligand>
        <name>Fe cation</name>
        <dbReference type="ChEBI" id="CHEBI:24875"/>
    </ligand>
</feature>
<dbReference type="PANTHER" id="PTHR13903">
    <property type="entry name" value="PIRIN-RELATED"/>
    <property type="match status" value="1"/>
</dbReference>
<feature type="binding site" evidence="2">
    <location>
        <position position="73"/>
    </location>
    <ligand>
        <name>Fe cation</name>
        <dbReference type="ChEBI" id="CHEBI:24875"/>
    </ligand>
</feature>
<comment type="cofactor">
    <cofactor evidence="2">
        <name>Fe cation</name>
        <dbReference type="ChEBI" id="CHEBI:24875"/>
    </cofactor>
    <text evidence="2">Binds 1 Fe cation per subunit.</text>
</comment>
<protein>
    <recommendedName>
        <fullName evidence="8">Quercetin 2,3-dioxygenase</fullName>
    </recommendedName>
</protein>
<dbReference type="OrthoDB" id="9780903at2"/>
<evidence type="ECO:0000259" key="4">
    <source>
        <dbReference type="Pfam" id="PF02678"/>
    </source>
</evidence>
<dbReference type="EMBL" id="FOEP01000001">
    <property type="protein sequence ID" value="SEP54926.1"/>
    <property type="molecule type" value="Genomic_DNA"/>
</dbReference>
<dbReference type="InterPro" id="IPR008778">
    <property type="entry name" value="Pirin_C_dom"/>
</dbReference>
<evidence type="ECO:0008006" key="8">
    <source>
        <dbReference type="Google" id="ProtNLM"/>
    </source>
</evidence>
<dbReference type="InterPro" id="IPR012093">
    <property type="entry name" value="Pirin"/>
</dbReference>
<dbReference type="InterPro" id="IPR014710">
    <property type="entry name" value="RmlC-like_jellyroll"/>
</dbReference>
<dbReference type="CDD" id="cd02909">
    <property type="entry name" value="cupin_pirin_N"/>
    <property type="match status" value="1"/>
</dbReference>
<evidence type="ECO:0000256" key="2">
    <source>
        <dbReference type="PIRSR" id="PIRSR006232-1"/>
    </source>
</evidence>
<accession>A0A1H8YRY9</accession>
<evidence type="ECO:0000313" key="6">
    <source>
        <dbReference type="EMBL" id="SEP54926.1"/>
    </source>
</evidence>
<dbReference type="AlphaFoldDB" id="A0A1H8YRY9"/>
<feature type="binding site" evidence="2">
    <location>
        <position position="117"/>
    </location>
    <ligand>
        <name>Fe cation</name>
        <dbReference type="ChEBI" id="CHEBI:24875"/>
    </ligand>
</feature>
<gene>
    <name evidence="6" type="ORF">SAMN04488092_10125</name>
</gene>
<evidence type="ECO:0000313" key="7">
    <source>
        <dbReference type="Proteomes" id="UP000198634"/>
    </source>
</evidence>
<feature type="domain" description="Pirin C-terminal" evidence="5">
    <location>
        <begin position="192"/>
        <end position="290"/>
    </location>
</feature>
<dbReference type="Gene3D" id="2.60.120.10">
    <property type="entry name" value="Jelly Rolls"/>
    <property type="match status" value="2"/>
</dbReference>
<dbReference type="RefSeq" id="WP_090267791.1">
    <property type="nucleotide sequence ID" value="NZ_FOEP01000001.1"/>
</dbReference>
<evidence type="ECO:0000256" key="1">
    <source>
        <dbReference type="ARBA" id="ARBA00008416"/>
    </source>
</evidence>
<dbReference type="CDD" id="cd02247">
    <property type="entry name" value="cupin_pirin_C"/>
    <property type="match status" value="1"/>
</dbReference>
<dbReference type="GO" id="GO:0046872">
    <property type="term" value="F:metal ion binding"/>
    <property type="evidence" value="ECO:0007669"/>
    <property type="project" value="UniProtKB-KW"/>
</dbReference>
<sequence>MSWNPILDPDTPIGDAVDAIETVIVPRSRDIGAFEVRRALPAPERRMVGPFIFFDQLGPVEFLTGQGFDVRPHPHIGLGTVSYLLKGRMHHRDSLGTDQWIEPGAVNWMNAGHGITHSERTDGEMRQSPFSMFGVQTWLALPESQEDAPASFQHAARADLPLLEGEGKQVRVILGDVYGAQSPVALPSEGFYADAALAPWAALPLPDNHEDRAIYVLEGAVRVAGDLFEAGRMMVFRPGDRISVRAGAQGARLLLLGGATLEGPRYIWWNFVASSRDRITAAKEAWRAGDWQHGRFRLPPGDDSEFVPLP</sequence>